<dbReference type="RefSeq" id="WP_014501055.1">
    <property type="nucleotide sequence ID" value="NC_017262.1"/>
</dbReference>
<proteinExistence type="predicted"/>
<accession>A0A0H3G011</accession>
<dbReference type="HOGENOM" id="CLU_946301_0_0_5"/>
<dbReference type="OrthoDB" id="7406594at2"/>
<dbReference type="Proteomes" id="UP000001494">
    <property type="component" value="Chromosome"/>
</dbReference>
<dbReference type="eggNOG" id="ENOG50342E0">
    <property type="taxonomic scope" value="Bacteria"/>
</dbReference>
<dbReference type="AlphaFoldDB" id="A0A0H3G011"/>
<feature type="signal peptide" evidence="1">
    <location>
        <begin position="1"/>
        <end position="23"/>
    </location>
</feature>
<evidence type="ECO:0000313" key="3">
    <source>
        <dbReference type="Proteomes" id="UP000001494"/>
    </source>
</evidence>
<name>A0A0H3G011_ZYMMA</name>
<sequence length="285" mass="31116" precursor="true">MKWIRNTLLITALSLSPLIAAKAQSNQEVKTISVSDFTYADFVDITLMSPIIASVEVTRAKKLSAKLAPDLQEGKTRFYIEAKVSSLIRGADGLAGNISYLLDVPNDEKGHAKRIPEKTRFLIFGQPVSGHPDQIMLTRPDSNLDWDPKSEAVVSGITREILSNSPAPQITSITSAFYVPGSVPGESETQIFLQTISKQPISLNILRRPQEKPQWAVALGEMTDEAATPPAPNSLLWYRLACGLPRNIPQSVLSTLSAHDMIAVADDYKVVLAGLGACSRNHHFK</sequence>
<reference evidence="2 3" key="1">
    <citation type="journal article" date="2011" name="J. Bacteriol.">
        <title>Genome sequence of the ethanol-producing Zymomonas mobilis subsp. mobilis lectotype strain ATCC 10988.</title>
        <authorList>
            <person name="Pappas K.M."/>
            <person name="Kouvelis V.N."/>
            <person name="Saunders E."/>
            <person name="Brettin T.S."/>
            <person name="Bruce D."/>
            <person name="Detter C."/>
            <person name="Balakireva M."/>
            <person name="Han C.S."/>
            <person name="Savvakis G."/>
            <person name="Kyrpides N.C."/>
            <person name="Typas M.A."/>
        </authorList>
    </citation>
    <scope>NUCLEOTIDE SEQUENCE [LARGE SCALE GENOMIC DNA]</scope>
    <source>
        <strain evidence="3">ATCC 10988 / DSM 424 / CCUG 17860 / LMG 404 / NCIMB 8938 / NRRL B-806 / ZM1</strain>
    </source>
</reference>
<feature type="chain" id="PRO_5002609842" evidence="1">
    <location>
        <begin position="24"/>
        <end position="285"/>
    </location>
</feature>
<dbReference type="KEGG" id="zmm:Zmob_1422"/>
<protein>
    <submittedName>
        <fullName evidence="2">Uncharacterized protein</fullName>
    </submittedName>
</protein>
<organism evidence="2 3">
    <name type="scientific">Zymomonas mobilis subsp. mobilis (strain ATCC 10988 / DSM 424 / LMG 404 / NCIMB 8938 / NRRL B-806 / ZM1)</name>
    <dbReference type="NCBI Taxonomy" id="555217"/>
    <lineage>
        <taxon>Bacteria</taxon>
        <taxon>Pseudomonadati</taxon>
        <taxon>Pseudomonadota</taxon>
        <taxon>Alphaproteobacteria</taxon>
        <taxon>Sphingomonadales</taxon>
        <taxon>Zymomonadaceae</taxon>
        <taxon>Zymomonas</taxon>
    </lineage>
</organism>
<dbReference type="EMBL" id="CP002850">
    <property type="protein sequence ID" value="AEH63242.1"/>
    <property type="molecule type" value="Genomic_DNA"/>
</dbReference>
<evidence type="ECO:0000256" key="1">
    <source>
        <dbReference type="SAM" id="SignalP"/>
    </source>
</evidence>
<gene>
    <name evidence="2" type="ordered locus">Zmob_1422</name>
</gene>
<keyword evidence="1" id="KW-0732">Signal</keyword>
<evidence type="ECO:0000313" key="2">
    <source>
        <dbReference type="EMBL" id="AEH63242.1"/>
    </source>
</evidence>